<evidence type="ECO:0000256" key="3">
    <source>
        <dbReference type="ARBA" id="ARBA00022845"/>
    </source>
</evidence>
<keyword evidence="1 5" id="KW-0963">Cytoplasm</keyword>
<evidence type="ECO:0000313" key="7">
    <source>
        <dbReference type="Proteomes" id="UP000011728"/>
    </source>
</evidence>
<keyword evidence="3 5" id="KW-0810">Translation regulation</keyword>
<protein>
    <recommendedName>
        <fullName evidence="5">Flagellar assembly factor FliW</fullName>
    </recommendedName>
</protein>
<dbReference type="PANTHER" id="PTHR39190:SF1">
    <property type="entry name" value="FLAGELLAR ASSEMBLY FACTOR FLIW"/>
    <property type="match status" value="1"/>
</dbReference>
<dbReference type="RefSeq" id="WP_015394642.1">
    <property type="nucleotide sequence ID" value="NC_020291.1"/>
</dbReference>
<dbReference type="SUPFAM" id="SSF141457">
    <property type="entry name" value="BH3618-like"/>
    <property type="match status" value="1"/>
</dbReference>
<comment type="function">
    <text evidence="5">Acts as an anti-CsrA protein, binds CsrA and prevents it from repressing translation of its target genes, one of which is flagellin. Binds to flagellin and participates in the assembly of the flagellum.</text>
</comment>
<dbReference type="HOGENOM" id="CLU_112356_0_2_9"/>
<dbReference type="KEGG" id="csr:Cspa_c45780"/>
<dbReference type="HAMAP" id="MF_01185">
    <property type="entry name" value="FliW"/>
    <property type="match status" value="1"/>
</dbReference>
<keyword evidence="6" id="KW-0282">Flagellum</keyword>
<evidence type="ECO:0000313" key="6">
    <source>
        <dbReference type="EMBL" id="AGF58331.1"/>
    </source>
</evidence>
<dbReference type="GO" id="GO:0044780">
    <property type="term" value="P:bacterial-type flagellum assembly"/>
    <property type="evidence" value="ECO:0007669"/>
    <property type="project" value="UniProtKB-UniRule"/>
</dbReference>
<evidence type="ECO:0000256" key="1">
    <source>
        <dbReference type="ARBA" id="ARBA00022490"/>
    </source>
</evidence>
<keyword evidence="2 5" id="KW-1005">Bacterial flagellum biogenesis</keyword>
<reference evidence="6 7" key="1">
    <citation type="submission" date="2013-02" db="EMBL/GenBank/DDBJ databases">
        <title>Genome sequence of Clostridium saccharoperbutylacetonicum N1-4(HMT).</title>
        <authorList>
            <person name="Poehlein A."/>
            <person name="Daniel R."/>
        </authorList>
    </citation>
    <scope>NUCLEOTIDE SEQUENCE [LARGE SCALE GENOMIC DNA]</scope>
    <source>
        <strain evidence="7">N1-4(HMT)</strain>
    </source>
</reference>
<proteinExistence type="inferred from homology"/>
<sequence length="141" mass="16306">MKYMSKVHGEITYEDKDIITFKKGVLGFDQLRKFFLVDLKDTEPFKLLHSLEDEEIGFIVTSPYEFFDDYEINLNNEAINNLNIQSSQEVMILTTITLNSDIKKITTNLQGPIIINISNNLGEQIIVDNSKYKVKEPLIKE</sequence>
<dbReference type="Gene3D" id="2.30.290.10">
    <property type="entry name" value="BH3618-like"/>
    <property type="match status" value="1"/>
</dbReference>
<dbReference type="eggNOG" id="COG1699">
    <property type="taxonomic scope" value="Bacteria"/>
</dbReference>
<comment type="subcellular location">
    <subcellularLocation>
        <location evidence="5">Cytoplasm</location>
    </subcellularLocation>
</comment>
<dbReference type="PANTHER" id="PTHR39190">
    <property type="entry name" value="FLAGELLAR ASSEMBLY FACTOR FLIW"/>
    <property type="match status" value="1"/>
</dbReference>
<comment type="subunit">
    <text evidence="5">Interacts with translational regulator CsrA and flagellin(s).</text>
</comment>
<dbReference type="STRING" id="36745.CLSAP_43490"/>
<dbReference type="GO" id="GO:0005737">
    <property type="term" value="C:cytoplasm"/>
    <property type="evidence" value="ECO:0007669"/>
    <property type="project" value="UniProtKB-SubCell"/>
</dbReference>
<dbReference type="InterPro" id="IPR024046">
    <property type="entry name" value="Flagellar_assmbl_FliW_dom_sf"/>
</dbReference>
<keyword evidence="6" id="KW-0969">Cilium</keyword>
<dbReference type="EMBL" id="CP004121">
    <property type="protein sequence ID" value="AGF58331.1"/>
    <property type="molecule type" value="Genomic_DNA"/>
</dbReference>
<dbReference type="AlphaFoldDB" id="M1MUH5"/>
<comment type="similarity">
    <text evidence="5">Belongs to the FliW family.</text>
</comment>
<dbReference type="NCBIfam" id="NF009793">
    <property type="entry name" value="PRK13285.1-1"/>
    <property type="match status" value="1"/>
</dbReference>
<dbReference type="GO" id="GO:0006417">
    <property type="term" value="P:regulation of translation"/>
    <property type="evidence" value="ECO:0007669"/>
    <property type="project" value="UniProtKB-KW"/>
</dbReference>
<dbReference type="OrthoDB" id="9801235at2"/>
<dbReference type="Pfam" id="PF02623">
    <property type="entry name" value="FliW"/>
    <property type="match status" value="1"/>
</dbReference>
<evidence type="ECO:0000256" key="5">
    <source>
        <dbReference type="HAMAP-Rule" id="MF_01185"/>
    </source>
</evidence>
<keyword evidence="7" id="KW-1185">Reference proteome</keyword>
<dbReference type="InterPro" id="IPR003775">
    <property type="entry name" value="Flagellar_assembly_factor_FliW"/>
</dbReference>
<evidence type="ECO:0000256" key="2">
    <source>
        <dbReference type="ARBA" id="ARBA00022795"/>
    </source>
</evidence>
<keyword evidence="4 5" id="KW-0143">Chaperone</keyword>
<organism evidence="6 7">
    <name type="scientific">Clostridium saccharoperbutylacetonicum N1-4(HMT)</name>
    <dbReference type="NCBI Taxonomy" id="931276"/>
    <lineage>
        <taxon>Bacteria</taxon>
        <taxon>Bacillati</taxon>
        <taxon>Bacillota</taxon>
        <taxon>Clostridia</taxon>
        <taxon>Eubacteriales</taxon>
        <taxon>Clostridiaceae</taxon>
        <taxon>Clostridium</taxon>
    </lineage>
</organism>
<name>M1MUH5_9CLOT</name>
<evidence type="ECO:0000256" key="4">
    <source>
        <dbReference type="ARBA" id="ARBA00023186"/>
    </source>
</evidence>
<gene>
    <name evidence="5 6" type="primary">fliW</name>
    <name evidence="6" type="ORF">Cspa_c45780</name>
</gene>
<keyword evidence="6" id="KW-0966">Cell projection</keyword>
<accession>M1MUH5</accession>
<dbReference type="PATRIC" id="fig|931276.5.peg.4614"/>
<dbReference type="Proteomes" id="UP000011728">
    <property type="component" value="Chromosome"/>
</dbReference>